<evidence type="ECO:0000313" key="11">
    <source>
        <dbReference type="Proteomes" id="UP000708208"/>
    </source>
</evidence>
<dbReference type="PROSITE" id="PS51837">
    <property type="entry name" value="LITAF"/>
    <property type="match status" value="1"/>
</dbReference>
<evidence type="ECO:0000256" key="4">
    <source>
        <dbReference type="ARBA" id="ARBA00005975"/>
    </source>
</evidence>
<evidence type="ECO:0000256" key="8">
    <source>
        <dbReference type="SAM" id="MobiDB-lite"/>
    </source>
</evidence>
<evidence type="ECO:0000313" key="10">
    <source>
        <dbReference type="EMBL" id="CAG7825873.1"/>
    </source>
</evidence>
<evidence type="ECO:0000256" key="1">
    <source>
        <dbReference type="ARBA" id="ARBA00004414"/>
    </source>
</evidence>
<evidence type="ECO:0000259" key="9">
    <source>
        <dbReference type="PROSITE" id="PS51837"/>
    </source>
</evidence>
<name>A0A8J2L672_9HEXA</name>
<sequence>MSKVLPPAAPPSYSEAMGGVAPSAPLSPGQQITPGPTIVTTIIPVGPRSTHMVCPHCHAEILTATKTTPGLIAYISGTLIAVLGCFWGCCLIPCCFDECMDVHHTCPNCKAFLGRFRR</sequence>
<dbReference type="InterPro" id="IPR006629">
    <property type="entry name" value="LITAF"/>
</dbReference>
<keyword evidence="7" id="KW-0472">Membrane</keyword>
<accession>A0A8J2L672</accession>
<comment type="similarity">
    <text evidence="4">Belongs to the CDIP1/LITAF family.</text>
</comment>
<dbReference type="PANTHER" id="PTHR23292">
    <property type="entry name" value="LIPOPOLYSACCHARIDE-INDUCED TUMOR NECROSIS FACTOR-ALPHA FACTOR"/>
    <property type="match status" value="1"/>
</dbReference>
<keyword evidence="11" id="KW-1185">Reference proteome</keyword>
<dbReference type="Proteomes" id="UP000708208">
    <property type="component" value="Unassembled WGS sequence"/>
</dbReference>
<evidence type="ECO:0000256" key="7">
    <source>
        <dbReference type="ARBA" id="ARBA00023136"/>
    </source>
</evidence>
<feature type="region of interest" description="Disordered" evidence="8">
    <location>
        <begin position="1"/>
        <end position="27"/>
    </location>
</feature>
<comment type="subcellular location">
    <subcellularLocation>
        <location evidence="2">Endosome membrane</location>
        <topology evidence="2">Peripheral membrane protein</topology>
    </subcellularLocation>
    <subcellularLocation>
        <location evidence="1">Late endosome membrane</location>
    </subcellularLocation>
    <subcellularLocation>
        <location evidence="3">Lysosome membrane</location>
        <topology evidence="3">Peripheral membrane protein</topology>
        <orientation evidence="3">Cytoplasmic side</orientation>
    </subcellularLocation>
</comment>
<evidence type="ECO:0000256" key="5">
    <source>
        <dbReference type="ARBA" id="ARBA00022723"/>
    </source>
</evidence>
<dbReference type="SMART" id="SM00714">
    <property type="entry name" value="LITAF"/>
    <property type="match status" value="1"/>
</dbReference>
<protein>
    <recommendedName>
        <fullName evidence="9">LITAF domain-containing protein</fullName>
    </recommendedName>
</protein>
<reference evidence="10" key="1">
    <citation type="submission" date="2021-06" db="EMBL/GenBank/DDBJ databases">
        <authorList>
            <person name="Hodson N. C."/>
            <person name="Mongue J. A."/>
            <person name="Jaron S. K."/>
        </authorList>
    </citation>
    <scope>NUCLEOTIDE SEQUENCE</scope>
</reference>
<gene>
    <name evidence="10" type="ORF">AFUS01_LOCUS35957</name>
</gene>
<dbReference type="GO" id="GO:0005765">
    <property type="term" value="C:lysosomal membrane"/>
    <property type="evidence" value="ECO:0007669"/>
    <property type="project" value="UniProtKB-SubCell"/>
</dbReference>
<evidence type="ECO:0000256" key="6">
    <source>
        <dbReference type="ARBA" id="ARBA00022833"/>
    </source>
</evidence>
<dbReference type="EMBL" id="CAJVCH010537754">
    <property type="protein sequence ID" value="CAG7825873.1"/>
    <property type="molecule type" value="Genomic_DNA"/>
</dbReference>
<evidence type="ECO:0000256" key="2">
    <source>
        <dbReference type="ARBA" id="ARBA00004481"/>
    </source>
</evidence>
<dbReference type="InterPro" id="IPR037519">
    <property type="entry name" value="LITAF_fam"/>
</dbReference>
<dbReference type="AlphaFoldDB" id="A0A8J2L672"/>
<dbReference type="GO" id="GO:0031902">
    <property type="term" value="C:late endosome membrane"/>
    <property type="evidence" value="ECO:0007669"/>
    <property type="project" value="UniProtKB-SubCell"/>
</dbReference>
<dbReference type="Pfam" id="PF10601">
    <property type="entry name" value="zf-LITAF-like"/>
    <property type="match status" value="1"/>
</dbReference>
<dbReference type="PANTHER" id="PTHR23292:SF6">
    <property type="entry name" value="FI16602P1-RELATED"/>
    <property type="match status" value="1"/>
</dbReference>
<keyword evidence="5" id="KW-0479">Metal-binding</keyword>
<dbReference type="GO" id="GO:0008270">
    <property type="term" value="F:zinc ion binding"/>
    <property type="evidence" value="ECO:0007669"/>
    <property type="project" value="TreeGrafter"/>
</dbReference>
<dbReference type="OrthoDB" id="4713066at2759"/>
<organism evidence="10 11">
    <name type="scientific">Allacma fusca</name>
    <dbReference type="NCBI Taxonomy" id="39272"/>
    <lineage>
        <taxon>Eukaryota</taxon>
        <taxon>Metazoa</taxon>
        <taxon>Ecdysozoa</taxon>
        <taxon>Arthropoda</taxon>
        <taxon>Hexapoda</taxon>
        <taxon>Collembola</taxon>
        <taxon>Symphypleona</taxon>
        <taxon>Sminthuridae</taxon>
        <taxon>Allacma</taxon>
    </lineage>
</organism>
<proteinExistence type="inferred from homology"/>
<evidence type="ECO:0000256" key="3">
    <source>
        <dbReference type="ARBA" id="ARBA00004630"/>
    </source>
</evidence>
<keyword evidence="6" id="KW-0862">Zinc</keyword>
<feature type="domain" description="LITAF" evidence="9">
    <location>
        <begin position="33"/>
        <end position="118"/>
    </location>
</feature>
<comment type="caution">
    <text evidence="10">The sequence shown here is derived from an EMBL/GenBank/DDBJ whole genome shotgun (WGS) entry which is preliminary data.</text>
</comment>